<evidence type="ECO:0000313" key="1">
    <source>
        <dbReference type="EMBL" id="CCO50236.1"/>
    </source>
</evidence>
<dbReference type="EMBL" id="CAOF01000200">
    <property type="protein sequence ID" value="CCO50236.1"/>
    <property type="molecule type" value="Genomic_DNA"/>
</dbReference>
<dbReference type="GO" id="GO:0047475">
    <property type="term" value="F:phenylacetate-CoA ligase activity"/>
    <property type="evidence" value="ECO:0007669"/>
    <property type="project" value="UniProtKB-EC"/>
</dbReference>
<keyword evidence="1" id="KW-0436">Ligase</keyword>
<dbReference type="InterPro" id="IPR042099">
    <property type="entry name" value="ANL_N_sf"/>
</dbReference>
<organism evidence="1 2">
    <name type="scientific">Vibrio nigripulchritudo SOn1</name>
    <dbReference type="NCBI Taxonomy" id="1238450"/>
    <lineage>
        <taxon>Bacteria</taxon>
        <taxon>Pseudomonadati</taxon>
        <taxon>Pseudomonadota</taxon>
        <taxon>Gammaproteobacteria</taxon>
        <taxon>Vibrionales</taxon>
        <taxon>Vibrionaceae</taxon>
        <taxon>Vibrio</taxon>
    </lineage>
</organism>
<evidence type="ECO:0000313" key="2">
    <source>
        <dbReference type="Proteomes" id="UP000018211"/>
    </source>
</evidence>
<sequence>MSMNKNKSRIERDWQSRVTRFLSGETTSEELYHEAQSLVDMIKQYVQTQSCFYSNHLESLRGSSSSMKGLDKLPYTTKSDLRNVGVEVCSIPLDKVAVYYETTGTTGKSTPCPRAAIDIDTSGAYVKHAMQSIYESTFGTKEAMTAIMGPSELYAFGDTYGEVCRELGIPYVRLWPESPRVGLDKASELILALNVKVLVCSPAVALALARLYLSNGFEPRNSTVKQVLVLGELCTKEMLENIAFIWGANCTHGLYGSQEAHAVATGCPNGNLHVSETNYITELLPINDLPLDMGELCLTMLVPGAKPLIRYRTGDVVSFLSKSKCNCGHPGRVLKVHGRVDDILSVGGKAVPPSEVESKILGIIEGVLNYQVELRETDGGIEWANVLLVLSHKQYEHETVRSQLQNSFGIEIKLTILDELDPKTETGAYVSWKHARIRDLRGSGNG</sequence>
<comment type="caution">
    <text evidence="1">The sequence shown here is derived from an EMBL/GenBank/DDBJ whole genome shotgun (WGS) entry which is preliminary data.</text>
</comment>
<accession>A0AAV2W0F7</accession>
<dbReference type="Proteomes" id="UP000018211">
    <property type="component" value="Unassembled WGS sequence"/>
</dbReference>
<name>A0AAV2W0F7_9VIBR</name>
<dbReference type="PANTHER" id="PTHR43845:SF1">
    <property type="entry name" value="BLR5969 PROTEIN"/>
    <property type="match status" value="1"/>
</dbReference>
<dbReference type="SUPFAM" id="SSF56801">
    <property type="entry name" value="Acetyl-CoA synthetase-like"/>
    <property type="match status" value="1"/>
</dbReference>
<dbReference type="EC" id="6.2.1.30" evidence="1"/>
<reference evidence="1 2" key="1">
    <citation type="journal article" date="2013" name="ISME J.">
        <title>Comparative genomics of pathogenic lineages of Vibrio nigripulchritudo identifies virulence-associated traits.</title>
        <authorList>
            <person name="Goudenege D."/>
            <person name="Labreuche Y."/>
            <person name="Krin E."/>
            <person name="Ansquer D."/>
            <person name="Mangenot S."/>
            <person name="Calteau A."/>
            <person name="Medigue C."/>
            <person name="Mazel D."/>
            <person name="Polz M.F."/>
            <person name="Le Roux F."/>
        </authorList>
    </citation>
    <scope>NUCLEOTIDE SEQUENCE [LARGE SCALE GENOMIC DNA]</scope>
    <source>
        <strain evidence="1 2">SOn1</strain>
    </source>
</reference>
<proteinExistence type="predicted"/>
<dbReference type="AlphaFoldDB" id="A0AAV2W0F7"/>
<dbReference type="PANTHER" id="PTHR43845">
    <property type="entry name" value="BLR5969 PROTEIN"/>
    <property type="match status" value="1"/>
</dbReference>
<dbReference type="Gene3D" id="3.40.50.12780">
    <property type="entry name" value="N-terminal domain of ligase-like"/>
    <property type="match status" value="1"/>
</dbReference>
<protein>
    <submittedName>
        <fullName evidence="1">Coenzyme F390 synthetase</fullName>
        <ecNumber evidence="1">6.2.1.30</ecNumber>
    </submittedName>
</protein>
<gene>
    <name evidence="1" type="primary">nrpsF</name>
    <name evidence="1" type="ORF">VIBNISOn1_p0073</name>
</gene>